<organism evidence="2 3">
    <name type="scientific">Caulifigura coniformis</name>
    <dbReference type="NCBI Taxonomy" id="2527983"/>
    <lineage>
        <taxon>Bacteria</taxon>
        <taxon>Pseudomonadati</taxon>
        <taxon>Planctomycetota</taxon>
        <taxon>Planctomycetia</taxon>
        <taxon>Planctomycetales</taxon>
        <taxon>Planctomycetaceae</taxon>
        <taxon>Caulifigura</taxon>
    </lineage>
</organism>
<dbReference type="AlphaFoldDB" id="A0A517SIK3"/>
<name>A0A517SIK3_9PLAN</name>
<dbReference type="InParanoid" id="A0A517SIK3"/>
<keyword evidence="3" id="KW-1185">Reference proteome</keyword>
<feature type="compositionally biased region" description="Polar residues" evidence="1">
    <location>
        <begin position="31"/>
        <end position="48"/>
    </location>
</feature>
<dbReference type="Proteomes" id="UP000315700">
    <property type="component" value="Chromosome"/>
</dbReference>
<gene>
    <name evidence="2" type="ORF">Pan44_40040</name>
</gene>
<feature type="region of interest" description="Disordered" evidence="1">
    <location>
        <begin position="1"/>
        <end position="78"/>
    </location>
</feature>
<evidence type="ECO:0000313" key="3">
    <source>
        <dbReference type="Proteomes" id="UP000315700"/>
    </source>
</evidence>
<dbReference type="KEGG" id="ccos:Pan44_40040"/>
<dbReference type="EMBL" id="CP036271">
    <property type="protein sequence ID" value="QDT55955.1"/>
    <property type="molecule type" value="Genomic_DNA"/>
</dbReference>
<accession>A0A517SIK3</accession>
<feature type="compositionally biased region" description="Polar residues" evidence="1">
    <location>
        <begin position="1"/>
        <end position="16"/>
    </location>
</feature>
<protein>
    <submittedName>
        <fullName evidence="2">Uncharacterized protein</fullName>
    </submittedName>
</protein>
<evidence type="ECO:0000256" key="1">
    <source>
        <dbReference type="SAM" id="MobiDB-lite"/>
    </source>
</evidence>
<sequence>MDHTQSSPQESTQSGLPENKRHAPGEEQPEKNASSPGATVQTPETTPAQERGERIATGKAIARGGKTTGDVPGATEDK</sequence>
<feature type="compositionally biased region" description="Basic and acidic residues" evidence="1">
    <location>
        <begin position="18"/>
        <end position="30"/>
    </location>
</feature>
<evidence type="ECO:0000313" key="2">
    <source>
        <dbReference type="EMBL" id="QDT55955.1"/>
    </source>
</evidence>
<reference evidence="2 3" key="1">
    <citation type="submission" date="2019-02" db="EMBL/GenBank/DDBJ databases">
        <title>Deep-cultivation of Planctomycetes and their phenomic and genomic characterization uncovers novel biology.</title>
        <authorList>
            <person name="Wiegand S."/>
            <person name="Jogler M."/>
            <person name="Boedeker C."/>
            <person name="Pinto D."/>
            <person name="Vollmers J."/>
            <person name="Rivas-Marin E."/>
            <person name="Kohn T."/>
            <person name="Peeters S.H."/>
            <person name="Heuer A."/>
            <person name="Rast P."/>
            <person name="Oberbeckmann S."/>
            <person name="Bunk B."/>
            <person name="Jeske O."/>
            <person name="Meyerdierks A."/>
            <person name="Storesund J.E."/>
            <person name="Kallscheuer N."/>
            <person name="Luecker S."/>
            <person name="Lage O.M."/>
            <person name="Pohl T."/>
            <person name="Merkel B.J."/>
            <person name="Hornburger P."/>
            <person name="Mueller R.-W."/>
            <person name="Bruemmer F."/>
            <person name="Labrenz M."/>
            <person name="Spormann A.M."/>
            <person name="Op den Camp H."/>
            <person name="Overmann J."/>
            <person name="Amann R."/>
            <person name="Jetten M.S.M."/>
            <person name="Mascher T."/>
            <person name="Medema M.H."/>
            <person name="Devos D.P."/>
            <person name="Kaster A.-K."/>
            <person name="Ovreas L."/>
            <person name="Rohde M."/>
            <person name="Galperin M.Y."/>
            <person name="Jogler C."/>
        </authorList>
    </citation>
    <scope>NUCLEOTIDE SEQUENCE [LARGE SCALE GENOMIC DNA]</scope>
    <source>
        <strain evidence="2 3">Pan44</strain>
    </source>
</reference>
<proteinExistence type="predicted"/>